<organism evidence="1 2">
    <name type="scientific">Acinetobacter lanii</name>
    <dbReference type="NCBI Taxonomy" id="2715163"/>
    <lineage>
        <taxon>Bacteria</taxon>
        <taxon>Pseudomonadati</taxon>
        <taxon>Pseudomonadota</taxon>
        <taxon>Gammaproteobacteria</taxon>
        <taxon>Moraxellales</taxon>
        <taxon>Moraxellaceae</taxon>
        <taxon>Acinetobacter</taxon>
    </lineage>
</organism>
<dbReference type="Gene3D" id="1.20.120.20">
    <property type="entry name" value="Apolipoprotein"/>
    <property type="match status" value="1"/>
</dbReference>
<keyword evidence="2" id="KW-1185">Reference proteome</keyword>
<reference evidence="1 2" key="1">
    <citation type="submission" date="2020-03" db="EMBL/GenBank/DDBJ databases">
        <authorList>
            <person name="Zhu W."/>
        </authorList>
    </citation>
    <scope>NUCLEOTIDE SEQUENCE [LARGE SCALE GENOMIC DNA]</scope>
    <source>
        <strain evidence="1 2">185</strain>
    </source>
</reference>
<evidence type="ECO:0000313" key="1">
    <source>
        <dbReference type="EMBL" id="QIO08290.1"/>
    </source>
</evidence>
<evidence type="ECO:0000313" key="2">
    <source>
        <dbReference type="Proteomes" id="UP000501939"/>
    </source>
</evidence>
<protein>
    <submittedName>
        <fullName evidence="1">Uncharacterized protein</fullName>
    </submittedName>
</protein>
<dbReference type="AlphaFoldDB" id="A0A6G8S2G8"/>
<gene>
    <name evidence="1" type="ORF">G8D99_04135</name>
</gene>
<dbReference type="KEGG" id="alj:G8D99_04135"/>
<dbReference type="Proteomes" id="UP000501939">
    <property type="component" value="Chromosome"/>
</dbReference>
<dbReference type="EMBL" id="CP049916">
    <property type="protein sequence ID" value="QIO08290.1"/>
    <property type="molecule type" value="Genomic_DNA"/>
</dbReference>
<dbReference type="RefSeq" id="WP_166322897.1">
    <property type="nucleotide sequence ID" value="NZ_CP049916.1"/>
</dbReference>
<sequence length="157" mass="17627">MTAKEKTLEAKTETASTLKQNVTNSLKEGTEKLEKIAKVAKTEAVDVVTQTQDKITAEAEGLNETVQSQLASFKQELFSRLDVIKSQVNLSQKDLIELKDFIKAELNTVVEDLSKLGKALKQDVSQISLKHKDQLTDTFKRSKEHTLEAWHKVSTKQ</sequence>
<accession>A0A6G8S2G8</accession>
<name>A0A6G8S2G8_9GAMM</name>
<proteinExistence type="predicted"/>